<organism evidence="2 3">
    <name type="scientific">Acrocarpospora corrugata</name>
    <dbReference type="NCBI Taxonomy" id="35763"/>
    <lineage>
        <taxon>Bacteria</taxon>
        <taxon>Bacillati</taxon>
        <taxon>Actinomycetota</taxon>
        <taxon>Actinomycetes</taxon>
        <taxon>Streptosporangiales</taxon>
        <taxon>Streptosporangiaceae</taxon>
        <taxon>Acrocarpospora</taxon>
    </lineage>
</organism>
<evidence type="ECO:0000313" key="2">
    <source>
        <dbReference type="EMBL" id="GES03168.1"/>
    </source>
</evidence>
<feature type="domain" description="Lantibiotic dehydratase N-terminal" evidence="1">
    <location>
        <begin position="69"/>
        <end position="360"/>
    </location>
</feature>
<reference evidence="2 3" key="1">
    <citation type="submission" date="2019-10" db="EMBL/GenBank/DDBJ databases">
        <title>Whole genome shotgun sequence of Acrocarpospora corrugata NBRC 13972.</title>
        <authorList>
            <person name="Ichikawa N."/>
            <person name="Kimura A."/>
            <person name="Kitahashi Y."/>
            <person name="Komaki H."/>
            <person name="Oguchi A."/>
        </authorList>
    </citation>
    <scope>NUCLEOTIDE SEQUENCE [LARGE SCALE GENOMIC DNA]</scope>
    <source>
        <strain evidence="2 3">NBRC 13972</strain>
    </source>
</reference>
<dbReference type="Proteomes" id="UP000334990">
    <property type="component" value="Unassembled WGS sequence"/>
</dbReference>
<dbReference type="EMBL" id="BLAD01000065">
    <property type="protein sequence ID" value="GES03168.1"/>
    <property type="molecule type" value="Genomic_DNA"/>
</dbReference>
<dbReference type="RefSeq" id="WP_155339345.1">
    <property type="nucleotide sequence ID" value="NZ_BAAABN010000053.1"/>
</dbReference>
<gene>
    <name evidence="2" type="ORF">Acor_52340</name>
</gene>
<dbReference type="InterPro" id="IPR006827">
    <property type="entry name" value="Lant_deHydtase_N"/>
</dbReference>
<comment type="caution">
    <text evidence="2">The sequence shown here is derived from an EMBL/GenBank/DDBJ whole genome shotgun (WGS) entry which is preliminary data.</text>
</comment>
<protein>
    <recommendedName>
        <fullName evidence="1">Lantibiotic dehydratase N-terminal domain-containing protein</fullName>
    </recommendedName>
</protein>
<proteinExistence type="predicted"/>
<sequence length="757" mass="83757">MSNDAWRPWADVAVRSAGFPIHELLRLADPETAALALDPESSAERIHESWHRGIHRTSAHLLSMAEGDSFQAALLWQNPHAVEHVTGWLRRHAADTTRTRDRRRKEAKLTRYAQRYHARNETIGFFGPCTWTDFSDDVEVITAQPGPNLVAAREVHFEDWAIDALGTALAKDPAIRRRLAPARLAGVVVQGPLALYPDGSPCRLPSVDAAVLAAVDGTRTPRSLTAELRWQGFTGVTREDDVVAALERLLARGLIVWRPDVPVDPWPERALRRQLQALPESDGRAAALDALAQLEDARAAVADAADQPAGLAKAFTLLDQRMKQLTEAPAVRTKDQGHYGRRAVYEDCRRDVDVRLGAGLRSSLLPPLSLMLDSARWLTWRFGDHLESLIGELYDQFAGMTPGNGVPLGIIVNQFLDRISDPAWSAPLVEEFQKSWSDILSWRAGERRVRRDSAGLAVPVAAAFAAPPPLWYGAAQHSPDVMIAAAGLGELQAGRYEFVLGEIHLAMATLDNYAFTTAHPDPDRLRHAAEAGPADRPRVVPIYPRSPKVTGRNYPTPDLFSDRYWYLSFAPGNGARAVPRGRSLPLDELVAERTGTSITVRTRSGARMRVLDVVGELTQEVLVNLFQPLPPLPHTPRVTIDDLVVAREKWRLPAHTIPAGSGRDEPAAFAALRRWAETTGLPRFVFWRAAGRTKPVYLDFDSPLFVNDFLASVRQARGDGVVELTEMHPDPHHVWLPDADGHRYTCELRLVLADQSG</sequence>
<evidence type="ECO:0000313" key="3">
    <source>
        <dbReference type="Proteomes" id="UP000334990"/>
    </source>
</evidence>
<keyword evidence="3" id="KW-1185">Reference proteome</keyword>
<accession>A0A5M3W9J0</accession>
<dbReference type="Pfam" id="PF04738">
    <property type="entry name" value="Lant_dehydr_N"/>
    <property type="match status" value="2"/>
</dbReference>
<dbReference type="OrthoDB" id="8428173at2"/>
<name>A0A5M3W9J0_9ACTN</name>
<feature type="domain" description="Lantibiotic dehydratase N-terminal" evidence="1">
    <location>
        <begin position="628"/>
        <end position="704"/>
    </location>
</feature>
<evidence type="ECO:0000259" key="1">
    <source>
        <dbReference type="Pfam" id="PF04738"/>
    </source>
</evidence>
<dbReference type="AlphaFoldDB" id="A0A5M3W9J0"/>